<keyword evidence="2" id="KW-0732">Signal</keyword>
<keyword evidence="5" id="KW-1185">Reference proteome</keyword>
<dbReference type="SUPFAM" id="SSF160240">
    <property type="entry name" value="Cation efflux protein cytoplasmic domain-like"/>
    <property type="match status" value="1"/>
</dbReference>
<evidence type="ECO:0000313" key="4">
    <source>
        <dbReference type="EMBL" id="SES10254.1"/>
    </source>
</evidence>
<dbReference type="InterPro" id="IPR027470">
    <property type="entry name" value="Cation_efflux_CTD"/>
</dbReference>
<sequence length="146" mass="16246">MKKYLLMMLMLLLAMITIMGCSDSESENQESPETENEESTEKESEEAAEPEKEQKVVDKSESAQHNEDIEKEMLNEEGIVDVSLLITEDGGGYVIADVEVDSAMDNATAKGIAETYANKLKEAYPEYSVDIQTHKSGEPFEKVTVE</sequence>
<feature type="domain" description="Cation efflux protein cytoplasmic" evidence="3">
    <location>
        <begin position="65"/>
        <end position="132"/>
    </location>
</feature>
<organism evidence="4 5">
    <name type="scientific">Gracilibacillus ureilyticus</name>
    <dbReference type="NCBI Taxonomy" id="531814"/>
    <lineage>
        <taxon>Bacteria</taxon>
        <taxon>Bacillati</taxon>
        <taxon>Bacillota</taxon>
        <taxon>Bacilli</taxon>
        <taxon>Bacillales</taxon>
        <taxon>Bacillaceae</taxon>
        <taxon>Gracilibacillus</taxon>
    </lineage>
</organism>
<dbReference type="AlphaFoldDB" id="A0A1H9UM41"/>
<accession>A0A1H9UM41</accession>
<proteinExistence type="predicted"/>
<evidence type="ECO:0000256" key="2">
    <source>
        <dbReference type="SAM" id="SignalP"/>
    </source>
</evidence>
<dbReference type="RefSeq" id="WP_089742899.1">
    <property type="nucleotide sequence ID" value="NZ_FOGL01000018.1"/>
</dbReference>
<reference evidence="4 5" key="1">
    <citation type="submission" date="2016-10" db="EMBL/GenBank/DDBJ databases">
        <authorList>
            <person name="de Groot N.N."/>
        </authorList>
    </citation>
    <scope>NUCLEOTIDE SEQUENCE [LARGE SCALE GENOMIC DNA]</scope>
    <source>
        <strain evidence="4 5">CGMCC 1.7727</strain>
    </source>
</reference>
<feature type="compositionally biased region" description="Acidic residues" evidence="1">
    <location>
        <begin position="24"/>
        <end position="48"/>
    </location>
</feature>
<evidence type="ECO:0000259" key="3">
    <source>
        <dbReference type="Pfam" id="PF16916"/>
    </source>
</evidence>
<dbReference type="Proteomes" id="UP000199687">
    <property type="component" value="Unassembled WGS sequence"/>
</dbReference>
<evidence type="ECO:0000313" key="5">
    <source>
        <dbReference type="Proteomes" id="UP000199687"/>
    </source>
</evidence>
<name>A0A1H9UM41_9BACI</name>
<dbReference type="EMBL" id="FOGL01000018">
    <property type="protein sequence ID" value="SES10254.1"/>
    <property type="molecule type" value="Genomic_DNA"/>
</dbReference>
<protein>
    <recommendedName>
        <fullName evidence="3">Cation efflux protein cytoplasmic domain-containing protein</fullName>
    </recommendedName>
</protein>
<gene>
    <name evidence="4" type="ORF">SAMN04487944_11838</name>
</gene>
<evidence type="ECO:0000256" key="1">
    <source>
        <dbReference type="SAM" id="MobiDB-lite"/>
    </source>
</evidence>
<feature type="signal peptide" evidence="2">
    <location>
        <begin position="1"/>
        <end position="20"/>
    </location>
</feature>
<feature type="compositionally biased region" description="Basic and acidic residues" evidence="1">
    <location>
        <begin position="49"/>
        <end position="74"/>
    </location>
</feature>
<dbReference type="OrthoDB" id="2440610at2"/>
<dbReference type="PROSITE" id="PS51257">
    <property type="entry name" value="PROKAR_LIPOPROTEIN"/>
    <property type="match status" value="1"/>
</dbReference>
<dbReference type="InterPro" id="IPR036837">
    <property type="entry name" value="Cation_efflux_CTD_sf"/>
</dbReference>
<feature type="region of interest" description="Disordered" evidence="1">
    <location>
        <begin position="23"/>
        <end position="74"/>
    </location>
</feature>
<feature type="chain" id="PRO_5039135028" description="Cation efflux protein cytoplasmic domain-containing protein" evidence="2">
    <location>
        <begin position="21"/>
        <end position="146"/>
    </location>
</feature>
<dbReference type="Pfam" id="PF16916">
    <property type="entry name" value="ZT_dimer"/>
    <property type="match status" value="1"/>
</dbReference>